<sequence length="297" mass="31301">MADHPTLLLLDLDGVLRRFDPDDQVEDAHGLPRGSLAASAFHPEVVRPALLGEVDDAGWQEAIAGRLVGQGVAPEVARSAAGAWRRTGSVVPEAVELVRLARRRCRVALLTNATTRLGADLRALGLDREVDAVVSSHRLGAVKPDPEAFRRALRVLQHSPARTLFCDDSAANTAAAAELGLMAAHVPDTGALRAALVEHGLLDAGDGPGGGRDAAAPGVLVVLPDRDEAEELAEELTADGWSPCSVHRDMLAGEDDAEDVDWVVLVETAPDGLPASCWRDALDRAAEQRDGFTTEAG</sequence>
<dbReference type="OrthoDB" id="9797415at2"/>
<dbReference type="PANTHER" id="PTHR43611">
    <property type="entry name" value="ALPHA-D-GLUCOSE 1-PHOSPHATE PHOSPHATASE"/>
    <property type="match status" value="1"/>
</dbReference>
<dbReference type="InterPro" id="IPR006439">
    <property type="entry name" value="HAD-SF_hydro_IA"/>
</dbReference>
<dbReference type="SFLD" id="SFLDG01129">
    <property type="entry name" value="C1.5:_HAD__Beta-PGM__Phosphata"/>
    <property type="match status" value="1"/>
</dbReference>
<organism evidence="1 2">
    <name type="scientific">Streptoalloteichus hindustanus</name>
    <dbReference type="NCBI Taxonomy" id="2017"/>
    <lineage>
        <taxon>Bacteria</taxon>
        <taxon>Bacillati</taxon>
        <taxon>Actinomycetota</taxon>
        <taxon>Actinomycetes</taxon>
        <taxon>Pseudonocardiales</taxon>
        <taxon>Pseudonocardiaceae</taxon>
        <taxon>Streptoalloteichus</taxon>
    </lineage>
</organism>
<keyword evidence="2" id="KW-1185">Reference proteome</keyword>
<dbReference type="STRING" id="2017.SAMN05444320_109170"/>
<dbReference type="SUPFAM" id="SSF56784">
    <property type="entry name" value="HAD-like"/>
    <property type="match status" value="1"/>
</dbReference>
<dbReference type="SFLD" id="SFLDS00003">
    <property type="entry name" value="Haloacid_Dehalogenase"/>
    <property type="match status" value="1"/>
</dbReference>
<dbReference type="InterPro" id="IPR036412">
    <property type="entry name" value="HAD-like_sf"/>
</dbReference>
<dbReference type="RefSeq" id="WP_073487828.1">
    <property type="nucleotide sequence ID" value="NZ_FQVN01000009.1"/>
</dbReference>
<dbReference type="PANTHER" id="PTHR43611:SF3">
    <property type="entry name" value="FLAVIN MONONUCLEOTIDE HYDROLASE 1, CHLOROPLATIC"/>
    <property type="match status" value="1"/>
</dbReference>
<evidence type="ECO:0000313" key="2">
    <source>
        <dbReference type="Proteomes" id="UP000184501"/>
    </source>
</evidence>
<dbReference type="Pfam" id="PF00702">
    <property type="entry name" value="Hydrolase"/>
    <property type="match status" value="1"/>
</dbReference>
<dbReference type="Proteomes" id="UP000184501">
    <property type="component" value="Unassembled WGS sequence"/>
</dbReference>
<name>A0A1M5K7F1_STRHI</name>
<dbReference type="EMBL" id="FQVN01000009">
    <property type="protein sequence ID" value="SHG48752.1"/>
    <property type="molecule type" value="Genomic_DNA"/>
</dbReference>
<dbReference type="AlphaFoldDB" id="A0A1M5K7F1"/>
<dbReference type="PRINTS" id="PR00413">
    <property type="entry name" value="HADHALOGNASE"/>
</dbReference>
<dbReference type="Gene3D" id="3.40.50.1000">
    <property type="entry name" value="HAD superfamily/HAD-like"/>
    <property type="match status" value="1"/>
</dbReference>
<dbReference type="NCBIfam" id="TIGR01509">
    <property type="entry name" value="HAD-SF-IA-v3"/>
    <property type="match status" value="1"/>
</dbReference>
<evidence type="ECO:0000313" key="1">
    <source>
        <dbReference type="EMBL" id="SHG48752.1"/>
    </source>
</evidence>
<proteinExistence type="predicted"/>
<accession>A0A1M5K7F1</accession>
<protein>
    <submittedName>
        <fullName evidence="1">Haloacid dehalogenase superfamily, subfamily IA, variant 3 with third motif having DD or ED</fullName>
    </submittedName>
</protein>
<reference evidence="1 2" key="1">
    <citation type="submission" date="2016-11" db="EMBL/GenBank/DDBJ databases">
        <authorList>
            <person name="Jaros S."/>
            <person name="Januszkiewicz K."/>
            <person name="Wedrychowicz H."/>
        </authorList>
    </citation>
    <scope>NUCLEOTIDE SEQUENCE [LARGE SCALE GENOMIC DNA]</scope>
    <source>
        <strain evidence="1 2">DSM 44523</strain>
    </source>
</reference>
<dbReference type="InterPro" id="IPR023214">
    <property type="entry name" value="HAD_sf"/>
</dbReference>
<gene>
    <name evidence="1" type="ORF">SAMN05444320_109170</name>
</gene>